<reference evidence="2 3" key="1">
    <citation type="journal article" date="2015" name="Biol. Direct">
        <title>Babela massiliensis, a representative of a widespread bacterial phylum with unusual adaptations to parasitism in amoebae.</title>
        <authorList>
            <person name="Pagnier I."/>
            <person name="Yutin N."/>
            <person name="Croce O."/>
            <person name="Makarova K.S."/>
            <person name="Wolf Y.I."/>
            <person name="Benamar S."/>
            <person name="Raoult D."/>
            <person name="Koonin E.V."/>
            <person name="La Scola B."/>
        </authorList>
    </citation>
    <scope>NUCLEOTIDE SEQUENCE [LARGE SCALE GENOMIC DNA]</scope>
    <source>
        <strain evidence="3">BABL1</strain>
    </source>
</reference>
<sequence>MVFKYLKDLRILFSVIFFYSYLFSMTILGVNIDIHNKTGHNVDISYTQTPSLGFKDQNNSNSNNGDKQDNRKLITRLEPDKHYLIDVYQLSNPENLIIKYSYGTRQYWSGKIIIPVPKIESLGKKFFNSTINLTLNPKKFKNHNYVTGFELPEVTVISNLGKSKMSIMYNITVSDISSGKDMVLNF</sequence>
<keyword evidence="1" id="KW-1133">Transmembrane helix</keyword>
<dbReference type="STRING" id="673862.BABL1_gene_579"/>
<keyword evidence="1" id="KW-0812">Transmembrane</keyword>
<dbReference type="RefSeq" id="WP_023791562.1">
    <property type="nucleotide sequence ID" value="NC_023003.1"/>
</dbReference>
<keyword evidence="3" id="KW-1185">Reference proteome</keyword>
<keyword evidence="1" id="KW-0472">Membrane</keyword>
<dbReference type="KEGG" id="dpb:BABL1_gene_579"/>
<evidence type="ECO:0000256" key="1">
    <source>
        <dbReference type="SAM" id="Phobius"/>
    </source>
</evidence>
<dbReference type="AlphaFoldDB" id="V6DHK2"/>
<feature type="transmembrane region" description="Helical" evidence="1">
    <location>
        <begin position="12"/>
        <end position="32"/>
    </location>
</feature>
<accession>V6DHK2</accession>
<evidence type="ECO:0000313" key="2">
    <source>
        <dbReference type="EMBL" id="CDK30438.1"/>
    </source>
</evidence>
<protein>
    <submittedName>
        <fullName evidence="2">Uncharacterized protein</fullName>
    </submittedName>
</protein>
<dbReference type="EMBL" id="HG793133">
    <property type="protein sequence ID" value="CDK30438.1"/>
    <property type="molecule type" value="Genomic_DNA"/>
</dbReference>
<evidence type="ECO:0000313" key="3">
    <source>
        <dbReference type="Proteomes" id="UP000018769"/>
    </source>
</evidence>
<dbReference type="Proteomes" id="UP000018769">
    <property type="component" value="Chromosome I"/>
</dbReference>
<proteinExistence type="predicted"/>
<gene>
    <name evidence="2" type="ORF">BABL1_gene_579</name>
</gene>
<dbReference type="HOGENOM" id="CLU_1451940_0_0_7"/>
<organism evidence="2 3">
    <name type="scientific">Candidatus Babela massiliensis</name>
    <dbReference type="NCBI Taxonomy" id="673862"/>
    <lineage>
        <taxon>Bacteria</taxon>
        <taxon>Candidatus Babelota</taxon>
        <taxon>Candidatus Babeliae</taxon>
        <taxon>Candidatus Babeliales</taxon>
        <taxon>Candidatus Babeliaceae</taxon>
        <taxon>Candidatus Babela</taxon>
    </lineage>
</organism>
<name>V6DHK2_9BACT</name>